<dbReference type="GO" id="GO:0005096">
    <property type="term" value="F:GTPase activator activity"/>
    <property type="evidence" value="ECO:0007669"/>
    <property type="project" value="InterPro"/>
</dbReference>
<feature type="region of interest" description="Disordered" evidence="2">
    <location>
        <begin position="401"/>
        <end position="422"/>
    </location>
</feature>
<dbReference type="PANTHER" id="PTHR46419">
    <property type="entry name" value="ADP-RIBOSYLATION FACTOR GTPASE-ACTIVATING PROTEIN AGD5"/>
    <property type="match status" value="1"/>
</dbReference>
<dbReference type="PANTHER" id="PTHR46419:SF2">
    <property type="entry name" value="ADP-RIBOSYLATION FACTOR GTPASE-ACTIVATING PROTEIN AGD5"/>
    <property type="match status" value="1"/>
</dbReference>
<dbReference type="SMART" id="SM00105">
    <property type="entry name" value="ArfGap"/>
    <property type="match status" value="1"/>
</dbReference>
<dbReference type="OrthoDB" id="1741872at2759"/>
<evidence type="ECO:0000259" key="3">
    <source>
        <dbReference type="PROSITE" id="PS50115"/>
    </source>
</evidence>
<dbReference type="GO" id="GO:0008270">
    <property type="term" value="F:zinc ion binding"/>
    <property type="evidence" value="ECO:0007669"/>
    <property type="project" value="UniProtKB-KW"/>
</dbReference>
<dbReference type="Gene3D" id="1.10.220.150">
    <property type="entry name" value="Arf GTPase activating protein"/>
    <property type="match status" value="1"/>
</dbReference>
<organism evidence="4 5">
    <name type="scientific">Rhododendron simsii</name>
    <name type="common">Sims's rhododendron</name>
    <dbReference type="NCBI Taxonomy" id="118357"/>
    <lineage>
        <taxon>Eukaryota</taxon>
        <taxon>Viridiplantae</taxon>
        <taxon>Streptophyta</taxon>
        <taxon>Embryophyta</taxon>
        <taxon>Tracheophyta</taxon>
        <taxon>Spermatophyta</taxon>
        <taxon>Magnoliopsida</taxon>
        <taxon>eudicotyledons</taxon>
        <taxon>Gunneridae</taxon>
        <taxon>Pentapetalae</taxon>
        <taxon>asterids</taxon>
        <taxon>Ericales</taxon>
        <taxon>Ericaceae</taxon>
        <taxon>Ericoideae</taxon>
        <taxon>Rhodoreae</taxon>
        <taxon>Rhododendron</taxon>
    </lineage>
</organism>
<dbReference type="InterPro" id="IPR037278">
    <property type="entry name" value="ARFGAP/RecO"/>
</dbReference>
<gene>
    <name evidence="4" type="ORF">RHSIM_Rhsim06G0134700</name>
</gene>
<name>A0A834LNP9_RHOSS</name>
<evidence type="ECO:0000256" key="2">
    <source>
        <dbReference type="SAM" id="MobiDB-lite"/>
    </source>
</evidence>
<sequence>MPNIYHLLEVIIINAILLQSQLLNFKLWLNHKLSFKVSAGGFCYLVGLLMRKRVHDCDEIVWKIPEMRNVKVTPPPKAQQITEKKSEPIVASSESTKQAVECSPAVSALKVDFATDLFNMLSMDGPSVNSSEAAFTMIMHGQVSNQQSLLMAAAAKSGGVLPNFARTAQPPGTNDGKHGINIASWDLCSVSISKILEGLLKLPENRECADCKCKFLETMKNEEIDSKIMPILCMEGPRLAPGLNPIVCLIIVLTHFSCRGPRWASVNLGIFICMQCSGIHRSLGVHILKAQQITEKKSEPIVVSSESTKQVVECSLAISCLESVNSSEAASADDNAWVGFQSAAEGSGVDKTGSIEADAMKTHSSSGMEDLFQDSPSVVFAVSEKPKKDAKTDMSLFDKEEFRPSRAKPRSTSVPQPNFHTVSSLIPNQENYKEIEKRVTLNLQPTASGWLMTSAIARLLEITTTEIVQQAFEDLNFQDVSVKSLGGMVLIVTIQSKEDRSEALTNPKILGWFKSLKPWNGENLVGNQDYCGSNVQETLIEESYDGGRMMITMENIDHIDEWINITVRGRNYSVRVWEEDCDDPFNEKHTRDWIKSHISTPATKPMSSMVVSGNEEDLAFREDTNQNWLRGLSSDTKKRSARKLVELIQESKLEMVDEFLVQRLWYDAEFKVAVVGAEGLSGVLQYYLYQLIEDPSRSKLTLESWITSLFSVKLTSTCTELKKRRVEAIAAEKLQANRMGKEKQKATGADKRKDNALGDLLHHRTGVVIRDELEISICEEKRRLDAIDVEKLKGTFMGKGKQNAPYANRGQENSMALNDNVISKLSLAQRARQDREKRLKQSTAIPLGQCLGVDLPQKQQCLQSAQQITSVCIANYRHTCLEQGTVSTNVTETAQKRQRVTHIVSTNLANIVTEPGSYLLGTRNSFPCSMSLPSTSSSSAPQRNW</sequence>
<keyword evidence="1" id="KW-0479">Metal-binding</keyword>
<dbReference type="InterPro" id="IPR044520">
    <property type="entry name" value="ARF_GAP_AGD5/15"/>
</dbReference>
<reference evidence="4" key="1">
    <citation type="submission" date="2019-11" db="EMBL/GenBank/DDBJ databases">
        <authorList>
            <person name="Liu Y."/>
            <person name="Hou J."/>
            <person name="Li T.-Q."/>
            <person name="Guan C.-H."/>
            <person name="Wu X."/>
            <person name="Wu H.-Z."/>
            <person name="Ling F."/>
            <person name="Zhang R."/>
            <person name="Shi X.-G."/>
            <person name="Ren J.-P."/>
            <person name="Chen E.-F."/>
            <person name="Sun J.-M."/>
        </authorList>
    </citation>
    <scope>NUCLEOTIDE SEQUENCE</scope>
    <source>
        <strain evidence="4">Adult_tree_wgs_1</strain>
        <tissue evidence="4">Leaves</tissue>
    </source>
</reference>
<keyword evidence="1" id="KW-0863">Zinc-finger</keyword>
<comment type="caution">
    <text evidence="4">The sequence shown here is derived from an EMBL/GenBank/DDBJ whole genome shotgun (WGS) entry which is preliminary data.</text>
</comment>
<dbReference type="InterPro" id="IPR038508">
    <property type="entry name" value="ArfGAP_dom_sf"/>
</dbReference>
<feature type="domain" description="Arf-GAP" evidence="3">
    <location>
        <begin position="193"/>
        <end position="294"/>
    </location>
</feature>
<dbReference type="SUPFAM" id="SSF57863">
    <property type="entry name" value="ArfGap/RecO-like zinc finger"/>
    <property type="match status" value="1"/>
</dbReference>
<dbReference type="EMBL" id="WJXA01000006">
    <property type="protein sequence ID" value="KAF7141750.1"/>
    <property type="molecule type" value="Genomic_DNA"/>
</dbReference>
<dbReference type="InterPro" id="IPR001164">
    <property type="entry name" value="ArfGAP_dom"/>
</dbReference>
<dbReference type="AlphaFoldDB" id="A0A834LNP9"/>
<dbReference type="Pfam" id="PF01412">
    <property type="entry name" value="ArfGap"/>
    <property type="match status" value="1"/>
</dbReference>
<keyword evidence="5" id="KW-1185">Reference proteome</keyword>
<feature type="compositionally biased region" description="Polar residues" evidence="2">
    <location>
        <begin position="410"/>
        <end position="422"/>
    </location>
</feature>
<dbReference type="Proteomes" id="UP000626092">
    <property type="component" value="Unassembled WGS sequence"/>
</dbReference>
<evidence type="ECO:0000313" key="4">
    <source>
        <dbReference type="EMBL" id="KAF7141750.1"/>
    </source>
</evidence>
<evidence type="ECO:0000256" key="1">
    <source>
        <dbReference type="PROSITE-ProRule" id="PRU00288"/>
    </source>
</evidence>
<evidence type="ECO:0000313" key="5">
    <source>
        <dbReference type="Proteomes" id="UP000626092"/>
    </source>
</evidence>
<proteinExistence type="predicted"/>
<dbReference type="PROSITE" id="PS50115">
    <property type="entry name" value="ARFGAP"/>
    <property type="match status" value="1"/>
</dbReference>
<protein>
    <recommendedName>
        <fullName evidence="3">Arf-GAP domain-containing protein</fullName>
    </recommendedName>
</protein>
<keyword evidence="1" id="KW-0862">Zinc</keyword>
<dbReference type="PRINTS" id="PR00405">
    <property type="entry name" value="REVINTRACTNG"/>
</dbReference>
<accession>A0A834LNP9</accession>